<dbReference type="PROSITE" id="PS51257">
    <property type="entry name" value="PROKAR_LIPOPROTEIN"/>
    <property type="match status" value="1"/>
</dbReference>
<protein>
    <recommendedName>
        <fullName evidence="3">Lipoprotein</fullName>
    </recommendedName>
</protein>
<accession>A0A939K3Z1</accession>
<name>A0A939K3Z1_9BACT</name>
<organism evidence="1 2">
    <name type="scientific">Fibrella rubiginis</name>
    <dbReference type="NCBI Taxonomy" id="2817060"/>
    <lineage>
        <taxon>Bacteria</taxon>
        <taxon>Pseudomonadati</taxon>
        <taxon>Bacteroidota</taxon>
        <taxon>Cytophagia</taxon>
        <taxon>Cytophagales</taxon>
        <taxon>Spirosomataceae</taxon>
        <taxon>Fibrella</taxon>
    </lineage>
</organism>
<dbReference type="AlphaFoldDB" id="A0A939K3Z1"/>
<dbReference type="RefSeq" id="WP_207365421.1">
    <property type="nucleotide sequence ID" value="NZ_JAFMYV010000007.1"/>
</dbReference>
<sequence>MSRPLLFLLVLLTACSSKKDRPVAADEPSYTVFFIDKSLSNQPGGADTEAHARYERVIREAITQHVHQKGDRVAVYFVHDNTAKARALSLTARTPLPDLEGASPTDRDAAQTDYELQLTREQATLQRQVLAKLDQPNSGSSNQHTDLWGSLDVLAQANESGRTVWAYYLSDMVESMTGPGRRDFHKTPPATTAQADEWAKTDAKLLGEQYPIGSPAVRLVLPFSATASAKENKPTITRYWHTLFEALGASGVEE</sequence>
<dbReference type="EMBL" id="JAFMYV010000007">
    <property type="protein sequence ID" value="MBO0937884.1"/>
    <property type="molecule type" value="Genomic_DNA"/>
</dbReference>
<keyword evidence="2" id="KW-1185">Reference proteome</keyword>
<evidence type="ECO:0008006" key="3">
    <source>
        <dbReference type="Google" id="ProtNLM"/>
    </source>
</evidence>
<comment type="caution">
    <text evidence="1">The sequence shown here is derived from an EMBL/GenBank/DDBJ whole genome shotgun (WGS) entry which is preliminary data.</text>
</comment>
<evidence type="ECO:0000313" key="2">
    <source>
        <dbReference type="Proteomes" id="UP000664034"/>
    </source>
</evidence>
<proteinExistence type="predicted"/>
<gene>
    <name evidence="1" type="ORF">J2I47_15100</name>
</gene>
<dbReference type="Proteomes" id="UP000664034">
    <property type="component" value="Unassembled WGS sequence"/>
</dbReference>
<evidence type="ECO:0000313" key="1">
    <source>
        <dbReference type="EMBL" id="MBO0937884.1"/>
    </source>
</evidence>
<reference evidence="1" key="1">
    <citation type="submission" date="2021-03" db="EMBL/GenBank/DDBJ databases">
        <title>Fibrella sp. HMF5335 genome sequencing and assembly.</title>
        <authorList>
            <person name="Kang H."/>
            <person name="Kim H."/>
            <person name="Bae S."/>
            <person name="Joh K."/>
        </authorList>
    </citation>
    <scope>NUCLEOTIDE SEQUENCE</scope>
    <source>
        <strain evidence="1">HMF5335</strain>
    </source>
</reference>